<evidence type="ECO:0000256" key="3">
    <source>
        <dbReference type="ARBA" id="ARBA00022737"/>
    </source>
</evidence>
<organism evidence="11 12">
    <name type="scientific">Sorghum bicolor</name>
    <name type="common">Sorghum</name>
    <name type="synonym">Sorghum vulgare</name>
    <dbReference type="NCBI Taxonomy" id="4558"/>
    <lineage>
        <taxon>Eukaryota</taxon>
        <taxon>Viridiplantae</taxon>
        <taxon>Streptophyta</taxon>
        <taxon>Embryophyta</taxon>
        <taxon>Tracheophyta</taxon>
        <taxon>Spermatophyta</taxon>
        <taxon>Magnoliopsida</taxon>
        <taxon>Liliopsida</taxon>
        <taxon>Poales</taxon>
        <taxon>Poaceae</taxon>
        <taxon>PACMAD clade</taxon>
        <taxon>Panicoideae</taxon>
        <taxon>Andropogonodae</taxon>
        <taxon>Andropogoneae</taxon>
        <taxon>Sorghinae</taxon>
        <taxon>Sorghum</taxon>
    </lineage>
</organism>
<dbReference type="InterPro" id="IPR058922">
    <property type="entry name" value="WHD_DRP"/>
</dbReference>
<dbReference type="EMBL" id="CM000766">
    <property type="protein sequence ID" value="EES13243.1"/>
    <property type="molecule type" value="Genomic_DNA"/>
</dbReference>
<evidence type="ECO:0000256" key="6">
    <source>
        <dbReference type="ARBA" id="ARBA00023054"/>
    </source>
</evidence>
<evidence type="ECO:0000259" key="8">
    <source>
        <dbReference type="Pfam" id="PF18052"/>
    </source>
</evidence>
<feature type="domain" description="Disease resistance protein winged helix" evidence="9">
    <location>
        <begin position="493"/>
        <end position="566"/>
    </location>
</feature>
<feature type="domain" description="Disease resistance N-terminal" evidence="8">
    <location>
        <begin position="5"/>
        <end position="90"/>
    </location>
</feature>
<dbReference type="PANTHER" id="PTHR23155:SF990">
    <property type="entry name" value="NB-ARC DOMAIN CONTAINING PROTEIN, EXPRESSED"/>
    <property type="match status" value="1"/>
</dbReference>
<dbReference type="KEGG" id="sbi:8066081"/>
<dbReference type="GO" id="GO:0043531">
    <property type="term" value="F:ADP binding"/>
    <property type="evidence" value="ECO:0007669"/>
    <property type="project" value="InterPro"/>
</dbReference>
<dbReference type="Pfam" id="PF23559">
    <property type="entry name" value="WHD_DRP"/>
    <property type="match status" value="1"/>
</dbReference>
<dbReference type="HOGENOM" id="CLU_000837_25_4_1"/>
<evidence type="ECO:0000259" key="9">
    <source>
        <dbReference type="Pfam" id="PF23559"/>
    </source>
</evidence>
<reference evidence="12" key="2">
    <citation type="journal article" date="2018" name="Plant J.">
        <title>The Sorghum bicolor reference genome: improved assembly, gene annotations, a transcriptome atlas, and signatures of genome organization.</title>
        <authorList>
            <person name="McCormick R.F."/>
            <person name="Truong S.K."/>
            <person name="Sreedasyam A."/>
            <person name="Jenkins J."/>
            <person name="Shu S."/>
            <person name="Sims D."/>
            <person name="Kennedy M."/>
            <person name="Amirebrahimi M."/>
            <person name="Weers B.D."/>
            <person name="McKinley B."/>
            <person name="Mattison A."/>
            <person name="Morishige D.T."/>
            <person name="Grimwood J."/>
            <person name="Schmutz J."/>
            <person name="Mullet J.E."/>
        </authorList>
    </citation>
    <scope>NUCLEOTIDE SEQUENCE [LARGE SCALE GENOMIC DNA]</scope>
    <source>
        <strain evidence="12">cv. BTx623</strain>
    </source>
</reference>
<comment type="similarity">
    <text evidence="1">Belongs to the disease resistance NB-LRR family.</text>
</comment>
<evidence type="ECO:0000256" key="2">
    <source>
        <dbReference type="ARBA" id="ARBA00022614"/>
    </source>
</evidence>
<dbReference type="FunFam" id="1.10.10.10:FF:000322">
    <property type="entry name" value="Probable disease resistance protein At1g63360"/>
    <property type="match status" value="1"/>
</dbReference>
<keyword evidence="4" id="KW-0547">Nucleotide-binding</keyword>
<dbReference type="eggNOG" id="KOG4658">
    <property type="taxonomic scope" value="Eukaryota"/>
</dbReference>
<dbReference type="Gene3D" id="1.10.10.10">
    <property type="entry name" value="Winged helix-like DNA-binding domain superfamily/Winged helix DNA-binding domain"/>
    <property type="match status" value="1"/>
</dbReference>
<dbReference type="SUPFAM" id="SSF52047">
    <property type="entry name" value="RNI-like"/>
    <property type="match status" value="1"/>
</dbReference>
<accession>C5YLZ1</accession>
<proteinExistence type="inferred from homology"/>
<dbReference type="InParanoid" id="C5YLZ1"/>
<dbReference type="InterPro" id="IPR041118">
    <property type="entry name" value="Rx_N"/>
</dbReference>
<feature type="domain" description="Disease resistance R13L4/SHOC-2-like LRR" evidence="10">
    <location>
        <begin position="669"/>
        <end position="865"/>
    </location>
</feature>
<dbReference type="Pfam" id="PF23598">
    <property type="entry name" value="LRR_14"/>
    <property type="match status" value="1"/>
</dbReference>
<dbReference type="Gene3D" id="1.20.5.4130">
    <property type="match status" value="1"/>
</dbReference>
<evidence type="ECO:0000256" key="1">
    <source>
        <dbReference type="ARBA" id="ARBA00008894"/>
    </source>
</evidence>
<dbReference type="GO" id="GO:0009626">
    <property type="term" value="P:plant-type hypersensitive response"/>
    <property type="evidence" value="ECO:0007669"/>
    <property type="project" value="UniProtKB-ARBA"/>
</dbReference>
<evidence type="ECO:0008006" key="13">
    <source>
        <dbReference type="Google" id="ProtNLM"/>
    </source>
</evidence>
<dbReference type="Pfam" id="PF18052">
    <property type="entry name" value="Rx_N"/>
    <property type="match status" value="1"/>
</dbReference>
<dbReference type="PANTHER" id="PTHR23155">
    <property type="entry name" value="DISEASE RESISTANCE PROTEIN RP"/>
    <property type="match status" value="1"/>
</dbReference>
<dbReference type="AlphaFoldDB" id="C5YLZ1"/>
<dbReference type="FunCoup" id="C5YLZ1">
    <property type="interactions" value="2"/>
</dbReference>
<dbReference type="InterPro" id="IPR044974">
    <property type="entry name" value="Disease_R_plants"/>
</dbReference>
<dbReference type="Gene3D" id="3.80.10.10">
    <property type="entry name" value="Ribonuclease Inhibitor"/>
    <property type="match status" value="1"/>
</dbReference>
<evidence type="ECO:0000313" key="11">
    <source>
        <dbReference type="EMBL" id="EES13243.1"/>
    </source>
</evidence>
<evidence type="ECO:0000313" key="12">
    <source>
        <dbReference type="Proteomes" id="UP000000768"/>
    </source>
</evidence>
<dbReference type="InterPro" id="IPR036388">
    <property type="entry name" value="WH-like_DNA-bd_sf"/>
</dbReference>
<evidence type="ECO:0000256" key="5">
    <source>
        <dbReference type="ARBA" id="ARBA00022821"/>
    </source>
</evidence>
<name>C5YLZ1_SORBI</name>
<dbReference type="InterPro" id="IPR032675">
    <property type="entry name" value="LRR_dom_sf"/>
</dbReference>
<evidence type="ECO:0000259" key="10">
    <source>
        <dbReference type="Pfam" id="PF23598"/>
    </source>
</evidence>
<feature type="domain" description="NB-ARC" evidence="7">
    <location>
        <begin position="169"/>
        <end position="310"/>
    </location>
</feature>
<dbReference type="InterPro" id="IPR027417">
    <property type="entry name" value="P-loop_NTPase"/>
</dbReference>
<dbReference type="CDD" id="cd14798">
    <property type="entry name" value="RX-CC_like"/>
    <property type="match status" value="1"/>
</dbReference>
<dbReference type="InterPro" id="IPR055414">
    <property type="entry name" value="LRR_R13L4/SHOC2-like"/>
</dbReference>
<dbReference type="OMA" id="HGMSARI"/>
<evidence type="ECO:0000256" key="4">
    <source>
        <dbReference type="ARBA" id="ARBA00022741"/>
    </source>
</evidence>
<evidence type="ECO:0000259" key="7">
    <source>
        <dbReference type="Pfam" id="PF00931"/>
    </source>
</evidence>
<dbReference type="Gramene" id="EES13243">
    <property type="protein sequence ID" value="EES13243"/>
    <property type="gene ID" value="SORBI_3007G014400"/>
</dbReference>
<keyword evidence="3" id="KW-0677">Repeat</keyword>
<keyword evidence="5" id="KW-0611">Plant defense</keyword>
<dbReference type="SUPFAM" id="SSF52540">
    <property type="entry name" value="P-loop containing nucleoside triphosphate hydrolases"/>
    <property type="match status" value="1"/>
</dbReference>
<dbReference type="STRING" id="4558.C5YLZ1"/>
<gene>
    <name evidence="11" type="ORF">SORBI_3007G014400</name>
</gene>
<dbReference type="Pfam" id="PF00931">
    <property type="entry name" value="NB-ARC"/>
    <property type="match status" value="1"/>
</dbReference>
<keyword evidence="12" id="KW-1185">Reference proteome</keyword>
<dbReference type="InterPro" id="IPR038005">
    <property type="entry name" value="RX-like_CC"/>
</dbReference>
<dbReference type="GO" id="GO:0042742">
    <property type="term" value="P:defense response to bacterium"/>
    <property type="evidence" value="ECO:0007669"/>
    <property type="project" value="UniProtKB-ARBA"/>
</dbReference>
<keyword evidence="2" id="KW-0433">Leucine-rich repeat</keyword>
<keyword evidence="6" id="KW-0175">Coiled coil</keyword>
<dbReference type="Proteomes" id="UP000000768">
    <property type="component" value="Chromosome 7"/>
</dbReference>
<protein>
    <recommendedName>
        <fullName evidence="13">Rx N-terminal domain-containing protein</fullName>
    </recommendedName>
</protein>
<dbReference type="InterPro" id="IPR002182">
    <property type="entry name" value="NB-ARC"/>
</dbReference>
<reference evidence="11 12" key="1">
    <citation type="journal article" date="2009" name="Nature">
        <title>The Sorghum bicolor genome and the diversification of grasses.</title>
        <authorList>
            <person name="Paterson A.H."/>
            <person name="Bowers J.E."/>
            <person name="Bruggmann R."/>
            <person name="Dubchak I."/>
            <person name="Grimwood J."/>
            <person name="Gundlach H."/>
            <person name="Haberer G."/>
            <person name="Hellsten U."/>
            <person name="Mitros T."/>
            <person name="Poliakov A."/>
            <person name="Schmutz J."/>
            <person name="Spannagl M."/>
            <person name="Tang H."/>
            <person name="Wang X."/>
            <person name="Wicker T."/>
            <person name="Bharti A.K."/>
            <person name="Chapman J."/>
            <person name="Feltus F.A."/>
            <person name="Gowik U."/>
            <person name="Grigoriev I.V."/>
            <person name="Lyons E."/>
            <person name="Maher C.A."/>
            <person name="Martis M."/>
            <person name="Narechania A."/>
            <person name="Otillar R.P."/>
            <person name="Penning B.W."/>
            <person name="Salamov A.A."/>
            <person name="Wang Y."/>
            <person name="Zhang L."/>
            <person name="Carpita N.C."/>
            <person name="Freeling M."/>
            <person name="Gingle A.R."/>
            <person name="Hash C.T."/>
            <person name="Keller B."/>
            <person name="Klein P."/>
            <person name="Kresovich S."/>
            <person name="McCann M.C."/>
            <person name="Ming R."/>
            <person name="Peterson D.G."/>
            <person name="Mehboob-ur-Rahman"/>
            <person name="Ware D."/>
            <person name="Westhoff P."/>
            <person name="Mayer K.F."/>
            <person name="Messing J."/>
            <person name="Rokhsar D.S."/>
        </authorList>
    </citation>
    <scope>NUCLEOTIDE SEQUENCE [LARGE SCALE GENOMIC DNA]</scope>
    <source>
        <strain evidence="12">cv. BTx623</strain>
    </source>
</reference>
<dbReference type="GO" id="GO:0002758">
    <property type="term" value="P:innate immune response-activating signaling pathway"/>
    <property type="evidence" value="ECO:0007669"/>
    <property type="project" value="UniProtKB-ARBA"/>
</dbReference>
<sequence length="908" mass="103223">MAETAIAAVLSKFGELAAREAKILLEVGDDMTLLRDRLEWLQAFIGDADIKRRAGTDQLTLVWVRQTRDVAFQAEDALDQFVYQVDLKSQGYRSWKKMWYKYLTGFCTQIVSRHGMSARIKRINRRLAKISDSQKEYNIVYKPLAQVISSTSGTSSWSDDPVAPIDENVKLLGEMLFHEDPQLMFFFITGESGIGKNTVVINMLDSDKMPTELKIVLFRVPPGATVDLVLMEIYKRAAGDIYFTEEGQIELSDPKADDIDHDYVDISEKIRRVLVGNRYLLILGGTYSKTMFNCVRASLPDSNNGSRVLLILDNEDEQVAWHAYSMIQGGINGIFMRRLDEKGSGLLFRSRAFSKVDISDYGDMMTTNNMYNEIVYDITGGYPLAIVVLAGLLRFKERPGQWEAVLQLLRPTTGPRRMEEASLATIVQGGNNSCEAGNQQQQIIDQANNNNLVSLSSSSTTSRTTTAIERVFWASFEDLPNDIKSCFLYLAAFPKNTDFFANGVVRMWIAEGFIKPQKASKTMEELGYDYVKELVLRCLVQVRSVRDNFDDIFDTRLRIHPRLNELLYSEAREAGFMEAHDMSVIRHVFVPPSVRRLSYMGISDRYTTAPFTKRQFPKLRTFTCWYTTAQNQEEEEPTTVCHDDIKFLCGSKLIRVIQTGPLRLKELPDKIGDMIHLRYLAVNSKYLKEIPSSIKRLLNLQTLDIRCTQVDKIHPGFWKIRTLRHVLADKLMLPENNIVEDEELGELQTLQGVKPATAAAAGGGGRREGEWTQHNCPLHKMTKLRSLYLHGILRDKHGAALESALTKMHLLGRLELQGDVPSCVFTAWSLRCLQVLRLFGTVEWPEVGWDASKVRPNLVMLQLRPTNKVPQHMQVEIDRIHKRNQDLTLAVISTTATQGDDFKEILIE</sequence>
<dbReference type="OrthoDB" id="611104at2759"/>